<dbReference type="AlphaFoldDB" id="U9TBJ9"/>
<organism evidence="1">
    <name type="scientific">Rhizophagus irregularis (strain DAOM 181602 / DAOM 197198 / MUCL 43194)</name>
    <name type="common">Arbuscular mycorrhizal fungus</name>
    <name type="synonym">Glomus intraradices</name>
    <dbReference type="NCBI Taxonomy" id="747089"/>
    <lineage>
        <taxon>Eukaryota</taxon>
        <taxon>Fungi</taxon>
        <taxon>Fungi incertae sedis</taxon>
        <taxon>Mucoromycota</taxon>
        <taxon>Glomeromycotina</taxon>
        <taxon>Glomeromycetes</taxon>
        <taxon>Glomerales</taxon>
        <taxon>Glomeraceae</taxon>
        <taxon>Rhizophagus</taxon>
    </lineage>
</organism>
<sequence>MFDILYIAFCITSQQATKSLYEFIIFRKVKKNHTLRQYNGIVKNRQVNSNVWNKAQPAIYKKVEYEMTSYSRLEKNHVSQLEIALSNVHLKLEEYELLMLMKHKATANFTVTDLKRKQRGTKKTK</sequence>
<evidence type="ECO:0000313" key="1">
    <source>
        <dbReference type="EMBL" id="ESA04807.1"/>
    </source>
</evidence>
<accession>U9TBJ9</accession>
<proteinExistence type="predicted"/>
<name>U9TBJ9_RHIID</name>
<dbReference type="EMBL" id="KI293976">
    <property type="protein sequence ID" value="ESA04807.1"/>
    <property type="molecule type" value="Genomic_DNA"/>
</dbReference>
<gene>
    <name evidence="1" type="ORF">GLOINDRAFT_4255</name>
</gene>
<protein>
    <submittedName>
        <fullName evidence="1">Uncharacterized protein</fullName>
    </submittedName>
</protein>
<dbReference type="HOGENOM" id="CLU_1993807_0_0_1"/>
<reference evidence="1" key="1">
    <citation type="submission" date="2013-07" db="EMBL/GenBank/DDBJ databases">
        <title>The genome of an arbuscular mycorrhizal fungus provides insights into the evolution of the oldest plant symbiosis.</title>
        <authorList>
            <consortium name="DOE Joint Genome Institute"/>
            <person name="Tisserant E."/>
            <person name="Malbreil M."/>
            <person name="Kuo A."/>
            <person name="Kohler A."/>
            <person name="Symeonidi A."/>
            <person name="Balestrini R."/>
            <person name="Charron P."/>
            <person name="Duensing N."/>
            <person name="Frei-dit-Frey N."/>
            <person name="Gianinazzi-Pearson V."/>
            <person name="Gilbert B."/>
            <person name="Handa Y."/>
            <person name="Hijri M."/>
            <person name="Kaul R."/>
            <person name="Kawaguchi M."/>
            <person name="Krajinski F."/>
            <person name="Lammers P."/>
            <person name="Lapierre D."/>
            <person name="Masclaux F.G."/>
            <person name="Murat C."/>
            <person name="Morin E."/>
            <person name="Ndikumana S."/>
            <person name="Pagni M."/>
            <person name="Petitpierre D."/>
            <person name="Requena N."/>
            <person name="Rosikiewicz P."/>
            <person name="Riley R."/>
            <person name="Saito K."/>
            <person name="San Clemente H."/>
            <person name="Shapiro H."/>
            <person name="van Tuinen D."/>
            <person name="Becard G."/>
            <person name="Bonfante P."/>
            <person name="Paszkowski U."/>
            <person name="Shachar-Hill Y."/>
            <person name="Young J.P."/>
            <person name="Sanders I.R."/>
            <person name="Henrissat B."/>
            <person name="Rensing S.A."/>
            <person name="Grigoriev I.V."/>
            <person name="Corradi N."/>
            <person name="Roux C."/>
            <person name="Martin F."/>
        </authorList>
    </citation>
    <scope>NUCLEOTIDE SEQUENCE</scope>
    <source>
        <strain evidence="1">DAOM 197198</strain>
    </source>
</reference>